<feature type="chain" id="PRO_5035178846" evidence="5">
    <location>
        <begin position="19"/>
        <end position="250"/>
    </location>
</feature>
<evidence type="ECO:0000256" key="5">
    <source>
        <dbReference type="SAM" id="SignalP"/>
    </source>
</evidence>
<sequence>MNLLLVPVLLILTANIEAYTVEQLKKIGKLSDECSLETGSTVDMILHIRHGIYVDDPIMKEHVLCFGRKIGVIDDNDVIDEDYIRDVVRTAAEKVADNCLIDGGGSPQDRVYRLAICLKYNIPMFLSSFSAKMRHLVLIVATVIASTQVSPCKVPILSDTNQAVLTDKQIQQLQKHTKVCRAETGVSLELIAKARNGDFADDLKLKEHFLCVGKRFGLATESGQIDLHVLRNRVRKATASEEETDNIVSN</sequence>
<dbReference type="PANTHER" id="PTHR11857">
    <property type="entry name" value="ODORANT BINDING PROTEIN-RELATED"/>
    <property type="match status" value="1"/>
</dbReference>
<dbReference type="GO" id="GO:0005615">
    <property type="term" value="C:extracellular space"/>
    <property type="evidence" value="ECO:0007669"/>
    <property type="project" value="TreeGrafter"/>
</dbReference>
<dbReference type="InterPro" id="IPR006170">
    <property type="entry name" value="PBP/GOBP"/>
</dbReference>
<dbReference type="SUPFAM" id="SSF47565">
    <property type="entry name" value="Insect pheromone/odorant-binding proteins"/>
    <property type="match status" value="2"/>
</dbReference>
<accession>A0A8J6HMJ1</accession>
<dbReference type="Proteomes" id="UP000719412">
    <property type="component" value="Unassembled WGS sequence"/>
</dbReference>
<feature type="signal peptide" evidence="5">
    <location>
        <begin position="1"/>
        <end position="18"/>
    </location>
</feature>
<evidence type="ECO:0000313" key="7">
    <source>
        <dbReference type="Proteomes" id="UP000719412"/>
    </source>
</evidence>
<keyword evidence="4 5" id="KW-0732">Signal</keyword>
<dbReference type="AlphaFoldDB" id="A0A8J6HMJ1"/>
<comment type="caution">
    <text evidence="6">The sequence shown here is derived from an EMBL/GenBank/DDBJ whole genome shotgun (WGS) entry which is preliminary data.</text>
</comment>
<name>A0A8J6HMJ1_TENMO</name>
<protein>
    <submittedName>
        <fullName evidence="6">Uncharacterized protein</fullName>
    </submittedName>
</protein>
<reference evidence="6" key="1">
    <citation type="journal article" date="2020" name="J Insects Food Feed">
        <title>The yellow mealworm (Tenebrio molitor) genome: a resource for the emerging insects as food and feed industry.</title>
        <authorList>
            <person name="Eriksson T."/>
            <person name="Andere A."/>
            <person name="Kelstrup H."/>
            <person name="Emery V."/>
            <person name="Picard C."/>
        </authorList>
    </citation>
    <scope>NUCLEOTIDE SEQUENCE</scope>
    <source>
        <strain evidence="6">Stoneville</strain>
        <tissue evidence="6">Whole head</tissue>
    </source>
</reference>
<comment type="similarity">
    <text evidence="2">Belongs to the PBP/GOBP family.</text>
</comment>
<gene>
    <name evidence="6" type="ORF">GEV33_001306</name>
</gene>
<dbReference type="SMART" id="SM00708">
    <property type="entry name" value="PhBP"/>
    <property type="match status" value="1"/>
</dbReference>
<evidence type="ECO:0000256" key="1">
    <source>
        <dbReference type="ARBA" id="ARBA00004613"/>
    </source>
</evidence>
<comment type="subcellular location">
    <subcellularLocation>
        <location evidence="1">Secreted</location>
    </subcellularLocation>
</comment>
<dbReference type="GO" id="GO:0005549">
    <property type="term" value="F:odorant binding"/>
    <property type="evidence" value="ECO:0007669"/>
    <property type="project" value="InterPro"/>
</dbReference>
<dbReference type="PANTHER" id="PTHR11857:SF43">
    <property type="entry name" value="GEO07291P1-RELATED"/>
    <property type="match status" value="1"/>
</dbReference>
<evidence type="ECO:0000256" key="2">
    <source>
        <dbReference type="ARBA" id="ARBA00008098"/>
    </source>
</evidence>
<dbReference type="EMBL" id="JABDTM020007615">
    <property type="protein sequence ID" value="KAH0821485.1"/>
    <property type="molecule type" value="Genomic_DNA"/>
</dbReference>
<reference evidence="6" key="2">
    <citation type="submission" date="2021-08" db="EMBL/GenBank/DDBJ databases">
        <authorList>
            <person name="Eriksson T."/>
        </authorList>
    </citation>
    <scope>NUCLEOTIDE SEQUENCE</scope>
    <source>
        <strain evidence="6">Stoneville</strain>
        <tissue evidence="6">Whole head</tissue>
    </source>
</reference>
<proteinExistence type="inferred from homology"/>
<dbReference type="Pfam" id="PF01395">
    <property type="entry name" value="PBP_GOBP"/>
    <property type="match status" value="2"/>
</dbReference>
<keyword evidence="3" id="KW-0964">Secreted</keyword>
<dbReference type="Gene3D" id="1.10.238.20">
    <property type="entry name" value="Pheromone/general odorant binding protein domain"/>
    <property type="match status" value="2"/>
</dbReference>
<organism evidence="6 7">
    <name type="scientific">Tenebrio molitor</name>
    <name type="common">Yellow mealworm beetle</name>
    <dbReference type="NCBI Taxonomy" id="7067"/>
    <lineage>
        <taxon>Eukaryota</taxon>
        <taxon>Metazoa</taxon>
        <taxon>Ecdysozoa</taxon>
        <taxon>Arthropoda</taxon>
        <taxon>Hexapoda</taxon>
        <taxon>Insecta</taxon>
        <taxon>Pterygota</taxon>
        <taxon>Neoptera</taxon>
        <taxon>Endopterygota</taxon>
        <taxon>Coleoptera</taxon>
        <taxon>Polyphaga</taxon>
        <taxon>Cucujiformia</taxon>
        <taxon>Tenebrionidae</taxon>
        <taxon>Tenebrio</taxon>
    </lineage>
</organism>
<evidence type="ECO:0000256" key="4">
    <source>
        <dbReference type="ARBA" id="ARBA00022729"/>
    </source>
</evidence>
<evidence type="ECO:0000256" key="3">
    <source>
        <dbReference type="ARBA" id="ARBA00022525"/>
    </source>
</evidence>
<dbReference type="InterPro" id="IPR036728">
    <property type="entry name" value="PBP_GOBP_sf"/>
</dbReference>
<dbReference type="GO" id="GO:0007608">
    <property type="term" value="P:sensory perception of smell"/>
    <property type="evidence" value="ECO:0007669"/>
    <property type="project" value="TreeGrafter"/>
</dbReference>
<evidence type="ECO:0000313" key="6">
    <source>
        <dbReference type="EMBL" id="KAH0821485.1"/>
    </source>
</evidence>
<keyword evidence="7" id="KW-1185">Reference proteome</keyword>
<dbReference type="CDD" id="cd23992">
    <property type="entry name" value="PBP_GOBP"/>
    <property type="match status" value="2"/>
</dbReference>